<comment type="caution">
    <text evidence="2">The sequence shown here is derived from an EMBL/GenBank/DDBJ whole genome shotgun (WGS) entry which is preliminary data.</text>
</comment>
<evidence type="ECO:0000313" key="2">
    <source>
        <dbReference type="EMBL" id="RLL24127.1"/>
    </source>
</evidence>
<feature type="domain" description="RES" evidence="1">
    <location>
        <begin position="40"/>
        <end position="167"/>
    </location>
</feature>
<sequence length="238" mass="27653">MVGEIEPLKQMQLFNGEEKEVFQRIIEEYPTVFLSEEEILYRVRKNPEENPTITDFDSPPLQYLGNGRLDNKENPIFYCSTDLELCLHECRVSSEDQIYVGIFKPSKLLKMLDLSVILDEDCTEFESLDLSVLMLFLASQHAYKILQKLSSFVRENGFDGIIYPSYFSMLKTGNIPFETVIGISNRRIKDFKTYEAHKIVQSIALFGYPLRDNKLEVISTNKLHINTVKYDFTMAPIY</sequence>
<organism evidence="2 3">
    <name type="scientific">Acinetobacter chengduensis</name>
    <dbReference type="NCBI Taxonomy" id="2420890"/>
    <lineage>
        <taxon>Bacteria</taxon>
        <taxon>Pseudomonadati</taxon>
        <taxon>Pseudomonadota</taxon>
        <taxon>Gammaproteobacteria</taxon>
        <taxon>Moraxellales</taxon>
        <taxon>Moraxellaceae</taxon>
        <taxon>Acinetobacter</taxon>
    </lineage>
</organism>
<evidence type="ECO:0000313" key="3">
    <source>
        <dbReference type="Proteomes" id="UP000280271"/>
    </source>
</evidence>
<dbReference type="Proteomes" id="UP000280271">
    <property type="component" value="Unassembled WGS sequence"/>
</dbReference>
<keyword evidence="3" id="KW-1185">Reference proteome</keyword>
<dbReference type="EMBL" id="RCHC01000002">
    <property type="protein sequence ID" value="RLL24127.1"/>
    <property type="molecule type" value="Genomic_DNA"/>
</dbReference>
<accession>A0ABX9TZN1</accession>
<dbReference type="InterPro" id="IPR014914">
    <property type="entry name" value="RES_dom"/>
</dbReference>
<reference evidence="2 3" key="1">
    <citation type="submission" date="2018-09" db="EMBL/GenBank/DDBJ databases">
        <title>The draft genome of Acinetobacter sp. strains.</title>
        <authorList>
            <person name="Qin J."/>
            <person name="Feng Y."/>
            <person name="Zong Z."/>
        </authorList>
    </citation>
    <scope>NUCLEOTIDE SEQUENCE [LARGE SCALE GENOMIC DNA]</scope>
    <source>
        <strain evidence="2 3">WCHAc060005</strain>
    </source>
</reference>
<proteinExistence type="predicted"/>
<evidence type="ECO:0000259" key="1">
    <source>
        <dbReference type="Pfam" id="PF08808"/>
    </source>
</evidence>
<dbReference type="Pfam" id="PF08808">
    <property type="entry name" value="RES"/>
    <property type="match status" value="1"/>
</dbReference>
<gene>
    <name evidence="2" type="ORF">D9K81_02135</name>
</gene>
<name>A0ABX9TZN1_9GAMM</name>
<protein>
    <submittedName>
        <fullName evidence="2">RES domain-containing protein</fullName>
    </submittedName>
</protein>